<dbReference type="OrthoDB" id="3522542at2"/>
<evidence type="ECO:0000256" key="1">
    <source>
        <dbReference type="ARBA" id="ARBA00023172"/>
    </source>
</evidence>
<dbReference type="PROSITE" id="PS51898">
    <property type="entry name" value="TYR_RECOMBINASE"/>
    <property type="match status" value="1"/>
</dbReference>
<dbReference type="RefSeq" id="WP_137816937.1">
    <property type="nucleotide sequence ID" value="NZ_BJFL01000086.1"/>
</dbReference>
<keyword evidence="5" id="KW-1185">Reference proteome</keyword>
<feature type="domain" description="Tyr recombinase" evidence="3">
    <location>
        <begin position="487"/>
        <end position="695"/>
    </location>
</feature>
<dbReference type="InterPro" id="IPR050090">
    <property type="entry name" value="Tyrosine_recombinase_XerCD"/>
</dbReference>
<reference evidence="5" key="1">
    <citation type="submission" date="2019-04" db="EMBL/GenBank/DDBJ databases">
        <title>Draft genome sequence of Pseudonocardiaceae bacterium SL3-2-4.</title>
        <authorList>
            <person name="Ningsih F."/>
            <person name="Yokota A."/>
            <person name="Sakai Y."/>
            <person name="Nanatani K."/>
            <person name="Yabe S."/>
            <person name="Oetari A."/>
            <person name="Sjamsuridzal W."/>
        </authorList>
    </citation>
    <scope>NUCLEOTIDE SEQUENCE [LARGE SCALE GENOMIC DNA]</scope>
    <source>
        <strain evidence="5">SL3-2-4</strain>
    </source>
</reference>
<name>A0A4D4JI11_9PSEU</name>
<dbReference type="InterPro" id="IPR011010">
    <property type="entry name" value="DNA_brk_join_enz"/>
</dbReference>
<dbReference type="InterPro" id="IPR002104">
    <property type="entry name" value="Integrase_catalytic"/>
</dbReference>
<evidence type="ECO:0000256" key="2">
    <source>
        <dbReference type="SAM" id="MobiDB-lite"/>
    </source>
</evidence>
<dbReference type="EMBL" id="BJFL01000086">
    <property type="protein sequence ID" value="GDY34046.1"/>
    <property type="molecule type" value="Genomic_DNA"/>
</dbReference>
<dbReference type="SUPFAM" id="SSF56349">
    <property type="entry name" value="DNA breaking-rejoining enzymes"/>
    <property type="match status" value="1"/>
</dbReference>
<dbReference type="Pfam" id="PF00589">
    <property type="entry name" value="Phage_integrase"/>
    <property type="match status" value="1"/>
</dbReference>
<sequence>MTTAASAPVDRIIDNDLPTAETTPRPLSVNIQALRRRFTPRPAEDAWPATTQPREQVLQRLLSQPFQVDSHTNGHQRLQSRSLTLILDWLETLPGQTWQQRWLASGCDGLGAAWQSRIAQWLDGGGERYPLAGKHSVLPPGMALLIGGDVLRPTMAWFLSQRLGRSLMPVLERARDPEGFALLRKMCATDPGISEANGRMALGRIGVMVAAKGGLVRDVTVGDCVELLDTQAAVQKLTGAGMVCFYRLLHTMGVFPTDAPPSIRMFRSAGQLTCDELVDRYRITCRPIRNLLVEYLRERQPAMDYSSLNHLAFLLAGRFWADLERHHPGIDSLHLPVEVADAWKQRQRFKTITLTENGTRRMVTAPRRNVGDLLTAVRGFYLDLAQWAVEDPARWAPWAVPCPIRAIELVVHSKEKRHRKSRMDTRTRERLPVLPVLVRHVDEHRKKATVLLQAVAAARPGDSVTVADQTLQRAVMIRSPSGKIFADDPTASTRRDLSQEEHEAFWTWAAVEVLRHTGIRIEELTELTHHSFVQYKLPTTGELVPLLQVVPSKTDAERLLLISPELADVLSAIITRIRLATGAVPLVAAYDKHEKIWNPPMPLLFQSRFGTENRPVTGATIRRLLKKALTATGLTDPDGQPLVFTPHDFRRMFITDAIMQGLPPHIAQVICGHRDINVTMGYKAVYPHEAIQAHRAFLDRRRATRPSEEYRTPTAQEWDAFLAHFEKRKVSLGTCGRAFGTPCIHEHACVRCSMLWPDPAQKPRLTEIRDNLIARIAEAEREGWLGEVEGLRISLAAAENKLAQLHPDPAQRSPIELGIPTVTTDH</sequence>
<dbReference type="Gene3D" id="1.10.443.10">
    <property type="entry name" value="Intergrase catalytic core"/>
    <property type="match status" value="1"/>
</dbReference>
<comment type="caution">
    <text evidence="4">The sequence shown here is derived from an EMBL/GenBank/DDBJ whole genome shotgun (WGS) entry which is preliminary data.</text>
</comment>
<evidence type="ECO:0000313" key="5">
    <source>
        <dbReference type="Proteomes" id="UP000298860"/>
    </source>
</evidence>
<dbReference type="CDD" id="cd00397">
    <property type="entry name" value="DNA_BRE_C"/>
    <property type="match status" value="1"/>
</dbReference>
<evidence type="ECO:0000259" key="3">
    <source>
        <dbReference type="PROSITE" id="PS51898"/>
    </source>
</evidence>
<dbReference type="GO" id="GO:0015074">
    <property type="term" value="P:DNA integration"/>
    <property type="evidence" value="ECO:0007669"/>
    <property type="project" value="InterPro"/>
</dbReference>
<keyword evidence="1" id="KW-0233">DNA recombination</keyword>
<dbReference type="InterPro" id="IPR013762">
    <property type="entry name" value="Integrase-like_cat_sf"/>
</dbReference>
<feature type="region of interest" description="Disordered" evidence="2">
    <location>
        <begin position="805"/>
        <end position="826"/>
    </location>
</feature>
<proteinExistence type="predicted"/>
<dbReference type="PANTHER" id="PTHR30349:SF64">
    <property type="entry name" value="PROPHAGE INTEGRASE INTD-RELATED"/>
    <property type="match status" value="1"/>
</dbReference>
<dbReference type="PANTHER" id="PTHR30349">
    <property type="entry name" value="PHAGE INTEGRASE-RELATED"/>
    <property type="match status" value="1"/>
</dbReference>
<evidence type="ECO:0000313" key="4">
    <source>
        <dbReference type="EMBL" id="GDY34046.1"/>
    </source>
</evidence>
<organism evidence="4 5">
    <name type="scientific">Gandjariella thermophila</name>
    <dbReference type="NCBI Taxonomy" id="1931992"/>
    <lineage>
        <taxon>Bacteria</taxon>
        <taxon>Bacillati</taxon>
        <taxon>Actinomycetota</taxon>
        <taxon>Actinomycetes</taxon>
        <taxon>Pseudonocardiales</taxon>
        <taxon>Pseudonocardiaceae</taxon>
        <taxon>Gandjariella</taxon>
    </lineage>
</organism>
<dbReference type="AlphaFoldDB" id="A0A4D4JI11"/>
<dbReference type="GO" id="GO:0003677">
    <property type="term" value="F:DNA binding"/>
    <property type="evidence" value="ECO:0007669"/>
    <property type="project" value="InterPro"/>
</dbReference>
<accession>A0A4D4JI11</accession>
<dbReference type="GO" id="GO:0006310">
    <property type="term" value="P:DNA recombination"/>
    <property type="evidence" value="ECO:0007669"/>
    <property type="project" value="UniProtKB-KW"/>
</dbReference>
<protein>
    <submittedName>
        <fullName evidence="4">Integrase</fullName>
    </submittedName>
</protein>
<dbReference type="Proteomes" id="UP000298860">
    <property type="component" value="Unassembled WGS sequence"/>
</dbReference>
<gene>
    <name evidence="4" type="ORF">GTS_56790</name>
</gene>